<reference evidence="1" key="1">
    <citation type="journal article" date="2021" name="New Phytol.">
        <title>Evolutionary innovations through gain and loss of genes in the ectomycorrhizal Boletales.</title>
        <authorList>
            <person name="Wu G."/>
            <person name="Miyauchi S."/>
            <person name="Morin E."/>
            <person name="Kuo A."/>
            <person name="Drula E."/>
            <person name="Varga T."/>
            <person name="Kohler A."/>
            <person name="Feng B."/>
            <person name="Cao Y."/>
            <person name="Lipzen A."/>
            <person name="Daum C."/>
            <person name="Hundley H."/>
            <person name="Pangilinan J."/>
            <person name="Johnson J."/>
            <person name="Barry K."/>
            <person name="LaButti K."/>
            <person name="Ng V."/>
            <person name="Ahrendt S."/>
            <person name="Min B."/>
            <person name="Choi I.G."/>
            <person name="Park H."/>
            <person name="Plett J.M."/>
            <person name="Magnuson J."/>
            <person name="Spatafora J.W."/>
            <person name="Nagy L.G."/>
            <person name="Henrissat B."/>
            <person name="Grigoriev I.V."/>
            <person name="Yang Z.L."/>
            <person name="Xu J."/>
            <person name="Martin F.M."/>
        </authorList>
    </citation>
    <scope>NUCLEOTIDE SEQUENCE</scope>
    <source>
        <strain evidence="1">ATCC 28755</strain>
    </source>
</reference>
<dbReference type="Proteomes" id="UP000790377">
    <property type="component" value="Unassembled WGS sequence"/>
</dbReference>
<keyword evidence="2" id="KW-1185">Reference proteome</keyword>
<name>A0ACB8AKB7_9AGAM</name>
<organism evidence="1 2">
    <name type="scientific">Hygrophoropsis aurantiaca</name>
    <dbReference type="NCBI Taxonomy" id="72124"/>
    <lineage>
        <taxon>Eukaryota</taxon>
        <taxon>Fungi</taxon>
        <taxon>Dikarya</taxon>
        <taxon>Basidiomycota</taxon>
        <taxon>Agaricomycotina</taxon>
        <taxon>Agaricomycetes</taxon>
        <taxon>Agaricomycetidae</taxon>
        <taxon>Boletales</taxon>
        <taxon>Coniophorineae</taxon>
        <taxon>Hygrophoropsidaceae</taxon>
        <taxon>Hygrophoropsis</taxon>
    </lineage>
</organism>
<comment type="caution">
    <text evidence="1">The sequence shown here is derived from an EMBL/GenBank/DDBJ whole genome shotgun (WGS) entry which is preliminary data.</text>
</comment>
<proteinExistence type="predicted"/>
<protein>
    <submittedName>
        <fullName evidence="1">Uncharacterized protein</fullName>
    </submittedName>
</protein>
<accession>A0ACB8AKB7</accession>
<dbReference type="EMBL" id="MU267635">
    <property type="protein sequence ID" value="KAH7913198.1"/>
    <property type="molecule type" value="Genomic_DNA"/>
</dbReference>
<sequence>MLRSARATLLALMQNVSVFVIRLALNVFSSNHLRSSAIHALYYFDEYAIDALFLSGLGVYPPSFKTCDPMDD</sequence>
<evidence type="ECO:0000313" key="1">
    <source>
        <dbReference type="EMBL" id="KAH7913198.1"/>
    </source>
</evidence>
<evidence type="ECO:0000313" key="2">
    <source>
        <dbReference type="Proteomes" id="UP000790377"/>
    </source>
</evidence>
<gene>
    <name evidence="1" type="ORF">BJ138DRAFT_1146577</name>
</gene>